<organism evidence="2">
    <name type="scientific">Cyanothece sp. (strain PCC 7425 / ATCC 29141)</name>
    <dbReference type="NCBI Taxonomy" id="395961"/>
    <lineage>
        <taxon>Bacteria</taxon>
        <taxon>Bacillati</taxon>
        <taxon>Cyanobacteriota</taxon>
        <taxon>Cyanophyceae</taxon>
        <taxon>Gomontiellales</taxon>
        <taxon>Cyanothecaceae</taxon>
        <taxon>Cyanothece</taxon>
    </lineage>
</organism>
<reference evidence="2" key="1">
    <citation type="submission" date="2009-01" db="EMBL/GenBank/DDBJ databases">
        <title>Complete sequence of chromosome Cyanothece sp. PCC 7425.</title>
        <authorList>
            <consortium name="US DOE Joint Genome Institute"/>
            <person name="Lucas S."/>
            <person name="Copeland A."/>
            <person name="Lapidus A."/>
            <person name="Glavina del Rio T."/>
            <person name="Dalin E."/>
            <person name="Tice H."/>
            <person name="Bruce D."/>
            <person name="Goodwin L."/>
            <person name="Pitluck S."/>
            <person name="Sims D."/>
            <person name="Meineke L."/>
            <person name="Brettin T."/>
            <person name="Detter J.C."/>
            <person name="Han C."/>
            <person name="Larimer F."/>
            <person name="Land M."/>
            <person name="Hauser L."/>
            <person name="Kyrpides N."/>
            <person name="Ovchinnikova G."/>
            <person name="Liberton M."/>
            <person name="Stoeckel J."/>
            <person name="Banerjee A."/>
            <person name="Singh A."/>
            <person name="Page L."/>
            <person name="Sato H."/>
            <person name="Zhao L."/>
            <person name="Sherman L."/>
            <person name="Pakrasi H."/>
            <person name="Richardson P."/>
        </authorList>
    </citation>
    <scope>NUCLEOTIDE SEQUENCE</scope>
    <source>
        <strain evidence="2">PCC 7425</strain>
    </source>
</reference>
<sequence length="117" mass="12490">MTYAADSAIDFNAVARELLSAQPLRSVATPVAGRSNGTELVPTEVNARIRREGQTFGRSLGLGATVDREGLSNNYAVEPQPYLALYPSPNEQRVYWLQGAAALVLVTLTLLTAVAVS</sequence>
<gene>
    <name evidence="2" type="ordered locus">Cyan7425_2641</name>
</gene>
<evidence type="ECO:0000313" key="2">
    <source>
        <dbReference type="EMBL" id="ACL44995.1"/>
    </source>
</evidence>
<keyword evidence="1" id="KW-1133">Transmembrane helix</keyword>
<dbReference type="InterPro" id="IPR048028">
    <property type="entry name" value="Psb34-like"/>
</dbReference>
<evidence type="ECO:0000256" key="1">
    <source>
        <dbReference type="SAM" id="Phobius"/>
    </source>
</evidence>
<dbReference type="KEGG" id="cyn:Cyan7425_2641"/>
<dbReference type="AlphaFoldDB" id="B8HJP2"/>
<name>B8HJP2_CYAP4</name>
<proteinExistence type="predicted"/>
<dbReference type="OrthoDB" id="462212at2"/>
<keyword evidence="1" id="KW-0812">Transmembrane</keyword>
<dbReference type="NCBIfam" id="NF033486">
    <property type="entry name" value="harvest_ssl1498"/>
    <property type="match status" value="1"/>
</dbReference>
<feature type="transmembrane region" description="Helical" evidence="1">
    <location>
        <begin position="95"/>
        <end position="116"/>
    </location>
</feature>
<accession>B8HJP2</accession>
<dbReference type="Pfam" id="PF26394">
    <property type="entry name" value="Psb34"/>
    <property type="match status" value="1"/>
</dbReference>
<dbReference type="EMBL" id="CP001344">
    <property type="protein sequence ID" value="ACL44995.1"/>
    <property type="molecule type" value="Genomic_DNA"/>
</dbReference>
<dbReference type="STRING" id="395961.Cyan7425_2641"/>
<dbReference type="eggNOG" id="ENOG5033BN1">
    <property type="taxonomic scope" value="Bacteria"/>
</dbReference>
<dbReference type="HOGENOM" id="CLU_2080897_0_0_3"/>
<keyword evidence="1" id="KW-0472">Membrane</keyword>
<protein>
    <submittedName>
        <fullName evidence="2">Uncharacterized protein</fullName>
    </submittedName>
</protein>